<keyword evidence="6 11" id="KW-0675">Receptor</keyword>
<dbReference type="InterPro" id="IPR017452">
    <property type="entry name" value="GPCR_Rhodpsn_7TM"/>
</dbReference>
<evidence type="ECO:0000256" key="1">
    <source>
        <dbReference type="ARBA" id="ARBA00004141"/>
    </source>
</evidence>
<evidence type="ECO:0000256" key="4">
    <source>
        <dbReference type="ARBA" id="ARBA00023040"/>
    </source>
</evidence>
<keyword evidence="2 9" id="KW-0812">Transmembrane</keyword>
<evidence type="ECO:0000256" key="8">
    <source>
        <dbReference type="ARBA" id="ARBA00023224"/>
    </source>
</evidence>
<evidence type="ECO:0000313" key="11">
    <source>
        <dbReference type="EMBL" id="KPP76899.1"/>
    </source>
</evidence>
<evidence type="ECO:0000256" key="5">
    <source>
        <dbReference type="ARBA" id="ARBA00023136"/>
    </source>
</evidence>
<dbReference type="GO" id="GO:0005886">
    <property type="term" value="C:plasma membrane"/>
    <property type="evidence" value="ECO:0007669"/>
    <property type="project" value="TreeGrafter"/>
</dbReference>
<feature type="transmembrane region" description="Helical" evidence="9">
    <location>
        <begin position="218"/>
        <end position="240"/>
    </location>
</feature>
<keyword evidence="3 9" id="KW-1133">Transmembrane helix</keyword>
<evidence type="ECO:0000256" key="6">
    <source>
        <dbReference type="ARBA" id="ARBA00023170"/>
    </source>
</evidence>
<dbReference type="PRINTS" id="PR01157">
    <property type="entry name" value="P2YPURNOCPTR"/>
</dbReference>
<comment type="subcellular location">
    <subcellularLocation>
        <location evidence="1">Membrane</location>
        <topology evidence="1">Multi-pass membrane protein</topology>
    </subcellularLocation>
</comment>
<accession>A0A0P7XJC3</accession>
<dbReference type="EMBL" id="JARO02000952">
    <property type="protein sequence ID" value="KPP76899.1"/>
    <property type="molecule type" value="Genomic_DNA"/>
</dbReference>
<dbReference type="PANTHER" id="PTHR24232:SF86">
    <property type="entry name" value="G-PROTEIN COUPLED RECEPTOR 174-RELATED"/>
    <property type="match status" value="1"/>
</dbReference>
<evidence type="ECO:0000256" key="9">
    <source>
        <dbReference type="SAM" id="Phobius"/>
    </source>
</evidence>
<feature type="domain" description="G-protein coupled receptors family 1 profile" evidence="10">
    <location>
        <begin position="121"/>
        <end position="374"/>
    </location>
</feature>
<dbReference type="AlphaFoldDB" id="A0A0P7XJC3"/>
<organism evidence="11 12">
    <name type="scientific">Scleropages formosus</name>
    <name type="common">Asian bonytongue</name>
    <name type="synonym">Osteoglossum formosum</name>
    <dbReference type="NCBI Taxonomy" id="113540"/>
    <lineage>
        <taxon>Eukaryota</taxon>
        <taxon>Metazoa</taxon>
        <taxon>Chordata</taxon>
        <taxon>Craniata</taxon>
        <taxon>Vertebrata</taxon>
        <taxon>Euteleostomi</taxon>
        <taxon>Actinopterygii</taxon>
        <taxon>Neopterygii</taxon>
        <taxon>Teleostei</taxon>
        <taxon>Osteoglossocephala</taxon>
        <taxon>Osteoglossomorpha</taxon>
        <taxon>Osteoglossiformes</taxon>
        <taxon>Osteoglossidae</taxon>
        <taxon>Scleropages</taxon>
    </lineage>
</organism>
<feature type="transmembrane region" description="Helical" evidence="9">
    <location>
        <begin position="309"/>
        <end position="329"/>
    </location>
</feature>
<dbReference type="InterPro" id="IPR000276">
    <property type="entry name" value="GPCR_Rhodpsn"/>
</dbReference>
<dbReference type="Pfam" id="PF00001">
    <property type="entry name" value="7tm_1"/>
    <property type="match status" value="1"/>
</dbReference>
<comment type="caution">
    <text evidence="11">The sequence shown here is derived from an EMBL/GenBank/DDBJ whole genome shotgun (WGS) entry which is preliminary data.</text>
</comment>
<protein>
    <submittedName>
        <fullName evidence="11">Putative G-protein coupled receptor 174</fullName>
    </submittedName>
</protein>
<dbReference type="SUPFAM" id="SSF81321">
    <property type="entry name" value="Family A G protein-coupled receptor-like"/>
    <property type="match status" value="1"/>
</dbReference>
<keyword evidence="8" id="KW-0807">Transducer</keyword>
<feature type="transmembrane region" description="Helical" evidence="9">
    <location>
        <begin position="260"/>
        <end position="288"/>
    </location>
</feature>
<feature type="transmembrane region" description="Helical" evidence="9">
    <location>
        <begin position="171"/>
        <end position="197"/>
    </location>
</feature>
<evidence type="ECO:0000256" key="2">
    <source>
        <dbReference type="ARBA" id="ARBA00022692"/>
    </source>
</evidence>
<evidence type="ECO:0000259" key="10">
    <source>
        <dbReference type="PROSITE" id="PS50262"/>
    </source>
</evidence>
<gene>
    <name evidence="11" type="ORF">Z043_103724</name>
</gene>
<reference evidence="11 12" key="1">
    <citation type="submission" date="2015-08" db="EMBL/GenBank/DDBJ databases">
        <title>The genome of the Asian arowana (Scleropages formosus).</title>
        <authorList>
            <person name="Tan M.H."/>
            <person name="Gan H.M."/>
            <person name="Croft L.J."/>
            <person name="Austin C.M."/>
        </authorList>
    </citation>
    <scope>NUCLEOTIDE SEQUENCE [LARGE SCALE GENOMIC DNA]</scope>
    <source>
        <strain evidence="11">Aro1</strain>
    </source>
</reference>
<proteinExistence type="predicted"/>
<dbReference type="GO" id="GO:0004930">
    <property type="term" value="F:G protein-coupled receptor activity"/>
    <property type="evidence" value="ECO:0007669"/>
    <property type="project" value="UniProtKB-KW"/>
</dbReference>
<name>A0A0P7XJC3_SCLFO</name>
<keyword evidence="7" id="KW-0325">Glycoprotein</keyword>
<dbReference type="PROSITE" id="PS50262">
    <property type="entry name" value="G_PROTEIN_RECEP_F1_2"/>
    <property type="match status" value="1"/>
</dbReference>
<evidence type="ECO:0000256" key="3">
    <source>
        <dbReference type="ARBA" id="ARBA00022989"/>
    </source>
</evidence>
<dbReference type="Gene3D" id="1.20.1070.10">
    <property type="entry name" value="Rhodopsin 7-helix transmembrane proteins"/>
    <property type="match status" value="1"/>
</dbReference>
<evidence type="ECO:0000313" key="12">
    <source>
        <dbReference type="Proteomes" id="UP000034805"/>
    </source>
</evidence>
<keyword evidence="4" id="KW-0297">G-protein coupled receptor</keyword>
<sequence>MDHTCRVSEKSLCKDYELLPKHSGNLPKIPRKCELRNVAWETGNVMKPMLASVSDAILNPGLDQHCEPIEYFAEMGMQGSEALVLEGRGNLTCGEGNDLKEYQHFLYAVTYAVILLPGLVGNMLALWVFRAYVRETKKAVVFMINLAVADLLQLLSLPLRIYYYLKDTWPFGNFLCMFCFYLKYVNMYASIYFLVCISIRRCTLATHPLRHSSNKSRFDQGICVAGWLVVGIGCLPFPLLRRGTNENQCFSELPLAPLSMAAGVTAIVLAELLGFVLPLAVVLTCSWRTAASLRESSTTLQRGSEKRKALRTVLSCAAVFLVCFAPYHLTFPLHFLAKADSSMIDCTFRNAIFKSHPITLCLASFNSCLDPIIHYFTTDEFKRRLSRHDISESLHLYGQNRRTESIIPQLELGA</sequence>
<dbReference type="PRINTS" id="PR00237">
    <property type="entry name" value="GPCRRHODOPSN"/>
</dbReference>
<evidence type="ECO:0000256" key="7">
    <source>
        <dbReference type="ARBA" id="ARBA00023180"/>
    </source>
</evidence>
<feature type="transmembrane region" description="Helical" evidence="9">
    <location>
        <begin position="105"/>
        <end position="129"/>
    </location>
</feature>
<dbReference type="Proteomes" id="UP000034805">
    <property type="component" value="Unassembled WGS sequence"/>
</dbReference>
<keyword evidence="5 9" id="KW-0472">Membrane</keyword>
<dbReference type="PANTHER" id="PTHR24232">
    <property type="entry name" value="G-PROTEIN COUPLED RECEPTOR"/>
    <property type="match status" value="1"/>
</dbReference>
<dbReference type="GO" id="GO:0007200">
    <property type="term" value="P:phospholipase C-activating G protein-coupled receptor signaling pathway"/>
    <property type="evidence" value="ECO:0007669"/>
    <property type="project" value="TreeGrafter"/>
</dbReference>
<dbReference type="GO" id="GO:0035025">
    <property type="term" value="P:positive regulation of Rho protein signal transduction"/>
    <property type="evidence" value="ECO:0007669"/>
    <property type="project" value="TreeGrafter"/>
</dbReference>
<feature type="transmembrane region" description="Helical" evidence="9">
    <location>
        <begin position="141"/>
        <end position="165"/>
    </location>
</feature>